<gene>
    <name evidence="4" type="primary">gb07684</name>
    <name evidence="4" type="ORF">PR202_gb07684</name>
</gene>
<sequence length="504" mass="54479">MARTSLPVFLIAGLLVLTGAVVTAAAGADVSEAAAPHRFPRLGAPPTPTPHLPDPRLVKPIVTPGPRRPPRLKNPPPRLVKPIVTPPPLPQRTRLKNPPKPAPRPSPGLVNPLPTPAPRPAPRLVNPLPAPAPRPQPRLGNPPILAPRLPPRLGNPSPTPAPRPPPQLGDPLPTPPLVTPPLPPPVVAPGGPKVPALIAFGDSIVDTGNNNHLLTIVRANFPPYGKDFPGHRSTGRFCDGKISVDFLASALGIKEFLPPYLQQNLSLDELRTGVSFASAASGYNNNTCLTSSTMTMEKQLQLFREYKVKVGTVPERALYIIVSGSNDIVQHFTWADGLTEPDYADIMTQRAISFVRSLIGEGAKQIAVAGAPPVGCIPSQRRIAGGLRTQCATDRNQLALMFNRKLSVELSRLAGRNRGVNIFFVDMYSILADLVQRYEALGFKNGKDACCGFIGLAAGPLCNIASRLCEDPGKYVFWDSYHPSERAYKLMIDDFMTRYMRYIH</sequence>
<dbReference type="InterPro" id="IPR001087">
    <property type="entry name" value="GDSL"/>
</dbReference>
<evidence type="ECO:0000256" key="1">
    <source>
        <dbReference type="ARBA" id="ARBA00008668"/>
    </source>
</evidence>
<dbReference type="AlphaFoldDB" id="A0AAV5EDK5"/>
<name>A0AAV5EDK5_ELECO</name>
<feature type="chain" id="PRO_5043416765" evidence="3">
    <location>
        <begin position="21"/>
        <end position="504"/>
    </location>
</feature>
<dbReference type="InterPro" id="IPR008265">
    <property type="entry name" value="Lipase_GDSL_AS"/>
</dbReference>
<dbReference type="PANTHER" id="PTHR45642">
    <property type="entry name" value="GDSL ESTERASE/LIPASE EXL3"/>
    <property type="match status" value="1"/>
</dbReference>
<feature type="region of interest" description="Disordered" evidence="2">
    <location>
        <begin position="38"/>
        <end position="186"/>
    </location>
</feature>
<dbReference type="SUPFAM" id="SSF52266">
    <property type="entry name" value="SGNH hydrolase"/>
    <property type="match status" value="1"/>
</dbReference>
<feature type="signal peptide" evidence="3">
    <location>
        <begin position="1"/>
        <end position="20"/>
    </location>
</feature>
<feature type="compositionally biased region" description="Pro residues" evidence="2">
    <location>
        <begin position="72"/>
        <end position="90"/>
    </location>
</feature>
<dbReference type="InterPro" id="IPR035669">
    <property type="entry name" value="SGNH_plant_lipase-like"/>
</dbReference>
<dbReference type="Gene3D" id="3.40.50.1110">
    <property type="entry name" value="SGNH hydrolase"/>
    <property type="match status" value="1"/>
</dbReference>
<evidence type="ECO:0000313" key="4">
    <source>
        <dbReference type="EMBL" id="GJN20320.1"/>
    </source>
</evidence>
<dbReference type="InterPro" id="IPR050592">
    <property type="entry name" value="GDSL_lipolytic_enzyme"/>
</dbReference>
<dbReference type="PANTHER" id="PTHR45642:SF17">
    <property type="entry name" value="GDSL-LIKE LIPASE_ACYLHYDROLASE FAMILY PROTEIN, EXPRESSED"/>
    <property type="match status" value="1"/>
</dbReference>
<proteinExistence type="inferred from homology"/>
<keyword evidence="5" id="KW-1185">Reference proteome</keyword>
<dbReference type="PRINTS" id="PR01217">
    <property type="entry name" value="PRICHEXTENSN"/>
</dbReference>
<dbReference type="CDD" id="cd01837">
    <property type="entry name" value="SGNH_plant_lipase_like"/>
    <property type="match status" value="1"/>
</dbReference>
<evidence type="ECO:0000256" key="3">
    <source>
        <dbReference type="SAM" id="SignalP"/>
    </source>
</evidence>
<dbReference type="Pfam" id="PF00657">
    <property type="entry name" value="Lipase_GDSL"/>
    <property type="match status" value="1"/>
</dbReference>
<dbReference type="EMBL" id="BQKI01000074">
    <property type="protein sequence ID" value="GJN20320.1"/>
    <property type="molecule type" value="Genomic_DNA"/>
</dbReference>
<evidence type="ECO:0000256" key="2">
    <source>
        <dbReference type="SAM" id="MobiDB-lite"/>
    </source>
</evidence>
<reference evidence="4" key="1">
    <citation type="journal article" date="2018" name="DNA Res.">
        <title>Multiple hybrid de novo genome assembly of finger millet, an orphan allotetraploid crop.</title>
        <authorList>
            <person name="Hatakeyama M."/>
            <person name="Aluri S."/>
            <person name="Balachadran M.T."/>
            <person name="Sivarajan S.R."/>
            <person name="Patrignani A."/>
            <person name="Gruter S."/>
            <person name="Poveda L."/>
            <person name="Shimizu-Inatsugi R."/>
            <person name="Baeten J."/>
            <person name="Francoijs K.J."/>
            <person name="Nataraja K.N."/>
            <person name="Reddy Y.A.N."/>
            <person name="Phadnis S."/>
            <person name="Ravikumar R.L."/>
            <person name="Schlapbach R."/>
            <person name="Sreeman S.M."/>
            <person name="Shimizu K.K."/>
        </authorList>
    </citation>
    <scope>NUCLEOTIDE SEQUENCE</scope>
</reference>
<comment type="caution">
    <text evidence="4">The sequence shown here is derived from an EMBL/GenBank/DDBJ whole genome shotgun (WGS) entry which is preliminary data.</text>
</comment>
<accession>A0AAV5EDK5</accession>
<feature type="compositionally biased region" description="Pro residues" evidence="2">
    <location>
        <begin position="157"/>
        <end position="186"/>
    </location>
</feature>
<protein>
    <submittedName>
        <fullName evidence="4">Uncharacterized protein</fullName>
    </submittedName>
</protein>
<dbReference type="InterPro" id="IPR036514">
    <property type="entry name" value="SGNH_hydro_sf"/>
</dbReference>
<dbReference type="GO" id="GO:0016298">
    <property type="term" value="F:lipase activity"/>
    <property type="evidence" value="ECO:0007669"/>
    <property type="project" value="InterPro"/>
</dbReference>
<comment type="similarity">
    <text evidence="1">Belongs to the 'GDSL' lipolytic enzyme family.</text>
</comment>
<dbReference type="GO" id="GO:0006629">
    <property type="term" value="P:lipid metabolic process"/>
    <property type="evidence" value="ECO:0007669"/>
    <property type="project" value="InterPro"/>
</dbReference>
<reference evidence="4" key="2">
    <citation type="submission" date="2021-12" db="EMBL/GenBank/DDBJ databases">
        <title>Resequencing data analysis of finger millet.</title>
        <authorList>
            <person name="Hatakeyama M."/>
            <person name="Aluri S."/>
            <person name="Balachadran M.T."/>
            <person name="Sivarajan S.R."/>
            <person name="Poveda L."/>
            <person name="Shimizu-Inatsugi R."/>
            <person name="Schlapbach R."/>
            <person name="Sreeman S.M."/>
            <person name="Shimizu K.K."/>
        </authorList>
    </citation>
    <scope>NUCLEOTIDE SEQUENCE</scope>
</reference>
<dbReference type="Proteomes" id="UP001054889">
    <property type="component" value="Unassembled WGS sequence"/>
</dbReference>
<keyword evidence="3" id="KW-0732">Signal</keyword>
<evidence type="ECO:0000313" key="5">
    <source>
        <dbReference type="Proteomes" id="UP001054889"/>
    </source>
</evidence>
<dbReference type="PROSITE" id="PS01098">
    <property type="entry name" value="LIPASE_GDSL_SER"/>
    <property type="match status" value="1"/>
</dbReference>
<feature type="compositionally biased region" description="Pro residues" evidence="2">
    <location>
        <begin position="43"/>
        <end position="52"/>
    </location>
</feature>
<organism evidence="4 5">
    <name type="scientific">Eleusine coracana subsp. coracana</name>
    <dbReference type="NCBI Taxonomy" id="191504"/>
    <lineage>
        <taxon>Eukaryota</taxon>
        <taxon>Viridiplantae</taxon>
        <taxon>Streptophyta</taxon>
        <taxon>Embryophyta</taxon>
        <taxon>Tracheophyta</taxon>
        <taxon>Spermatophyta</taxon>
        <taxon>Magnoliopsida</taxon>
        <taxon>Liliopsida</taxon>
        <taxon>Poales</taxon>
        <taxon>Poaceae</taxon>
        <taxon>PACMAD clade</taxon>
        <taxon>Chloridoideae</taxon>
        <taxon>Cynodonteae</taxon>
        <taxon>Eleusininae</taxon>
        <taxon>Eleusine</taxon>
    </lineage>
</organism>